<reference evidence="1" key="1">
    <citation type="submission" date="2020-11" db="EMBL/GenBank/DDBJ databases">
        <title>Adaptations for nitrogen fixation in a non-lichenized fungal sporocarp promotes dispersal by wood-feeding termites.</title>
        <authorList>
            <consortium name="DOE Joint Genome Institute"/>
            <person name="Koch R.A."/>
            <person name="Yoon G."/>
            <person name="Arayal U."/>
            <person name="Lail K."/>
            <person name="Amirebrahimi M."/>
            <person name="Labutti K."/>
            <person name="Lipzen A."/>
            <person name="Riley R."/>
            <person name="Barry K."/>
            <person name="Henrissat B."/>
            <person name="Grigoriev I.V."/>
            <person name="Herr J.R."/>
            <person name="Aime M.C."/>
        </authorList>
    </citation>
    <scope>NUCLEOTIDE SEQUENCE</scope>
    <source>
        <strain evidence="1">MCA 3950</strain>
    </source>
</reference>
<dbReference type="AlphaFoldDB" id="A0A9P7VY38"/>
<evidence type="ECO:0000313" key="2">
    <source>
        <dbReference type="Proteomes" id="UP000812287"/>
    </source>
</evidence>
<dbReference type="EMBL" id="MU250527">
    <property type="protein sequence ID" value="KAG7449686.1"/>
    <property type="molecule type" value="Genomic_DNA"/>
</dbReference>
<comment type="caution">
    <text evidence="1">The sequence shown here is derived from an EMBL/GenBank/DDBJ whole genome shotgun (WGS) entry which is preliminary data.</text>
</comment>
<protein>
    <submittedName>
        <fullName evidence="1">Uncharacterized protein</fullName>
    </submittedName>
</protein>
<name>A0A9P7VY38_9AGAR</name>
<dbReference type="Proteomes" id="UP000812287">
    <property type="component" value="Unassembled WGS sequence"/>
</dbReference>
<dbReference type="OrthoDB" id="1470350at2759"/>
<keyword evidence="2" id="KW-1185">Reference proteome</keyword>
<sequence length="317" mass="35783">MHSKFQEECGRHGCEYSVVNFPSDTASDILSHSPTRGTSDTHVVQQCELEYRTRRPIIHFGSQGRPIHVPTINIQVFNLGDAKFPESCLARGMGGQMLTTSLDSVQNADILPKTTNGIESSVPPTEFYSRWMTDRASVLEPAHSTNRSCLGIVNYFAKEIHVKERKISARGEAEFSGADFGSLFYLVFIVREALRFHPAVFHVFKTECDDIIPFSKPITTSGKVFHEIPRPKGQKKKPSVVAYNQPLIQIDSLMADIRKGAFMGVYPRLTFSAGIYRWSSSYPFMQYNRSWIQEPQSVLAELLNSFYFSPTPKSQLI</sequence>
<proteinExistence type="predicted"/>
<gene>
    <name evidence="1" type="ORF">BT62DRAFT_1001977</name>
</gene>
<accession>A0A9P7VY38</accession>
<dbReference type="RefSeq" id="XP_043043186.1">
    <property type="nucleotide sequence ID" value="XM_043176795.1"/>
</dbReference>
<evidence type="ECO:0000313" key="1">
    <source>
        <dbReference type="EMBL" id="KAG7449686.1"/>
    </source>
</evidence>
<organism evidence="1 2">
    <name type="scientific">Guyanagaster necrorhizus</name>
    <dbReference type="NCBI Taxonomy" id="856835"/>
    <lineage>
        <taxon>Eukaryota</taxon>
        <taxon>Fungi</taxon>
        <taxon>Dikarya</taxon>
        <taxon>Basidiomycota</taxon>
        <taxon>Agaricomycotina</taxon>
        <taxon>Agaricomycetes</taxon>
        <taxon>Agaricomycetidae</taxon>
        <taxon>Agaricales</taxon>
        <taxon>Marasmiineae</taxon>
        <taxon>Physalacriaceae</taxon>
        <taxon>Guyanagaster</taxon>
    </lineage>
</organism>
<dbReference type="GeneID" id="66099082"/>